<evidence type="ECO:0000313" key="3">
    <source>
        <dbReference type="EMBL" id="ROW00577.1"/>
    </source>
</evidence>
<evidence type="ECO:0000256" key="1">
    <source>
        <dbReference type="SAM" id="MobiDB-lite"/>
    </source>
</evidence>
<feature type="transmembrane region" description="Helical" evidence="2">
    <location>
        <begin position="160"/>
        <end position="179"/>
    </location>
</feature>
<proteinExistence type="predicted"/>
<feature type="transmembrane region" description="Helical" evidence="2">
    <location>
        <begin position="28"/>
        <end position="50"/>
    </location>
</feature>
<keyword evidence="2" id="KW-0472">Membrane</keyword>
<name>A0A423WB39_CYTCH</name>
<accession>A0A423WB39</accession>
<dbReference type="AlphaFoldDB" id="A0A423WB39"/>
<dbReference type="EMBL" id="LJZO01000008">
    <property type="protein sequence ID" value="ROW00577.1"/>
    <property type="molecule type" value="Genomic_DNA"/>
</dbReference>
<dbReference type="Proteomes" id="UP000284375">
    <property type="component" value="Unassembled WGS sequence"/>
</dbReference>
<feature type="transmembrane region" description="Helical" evidence="2">
    <location>
        <begin position="111"/>
        <end position="131"/>
    </location>
</feature>
<organism evidence="3 4">
    <name type="scientific">Cytospora chrysosperma</name>
    <name type="common">Cytospora canker fungus</name>
    <name type="synonym">Sphaeria chrysosperma</name>
    <dbReference type="NCBI Taxonomy" id="252740"/>
    <lineage>
        <taxon>Eukaryota</taxon>
        <taxon>Fungi</taxon>
        <taxon>Dikarya</taxon>
        <taxon>Ascomycota</taxon>
        <taxon>Pezizomycotina</taxon>
        <taxon>Sordariomycetes</taxon>
        <taxon>Sordariomycetidae</taxon>
        <taxon>Diaporthales</taxon>
        <taxon>Cytosporaceae</taxon>
        <taxon>Cytospora</taxon>
    </lineage>
</organism>
<keyword evidence="4" id="KW-1185">Reference proteome</keyword>
<evidence type="ECO:0000313" key="4">
    <source>
        <dbReference type="Proteomes" id="UP000284375"/>
    </source>
</evidence>
<feature type="region of interest" description="Disordered" evidence="1">
    <location>
        <begin position="199"/>
        <end position="228"/>
    </location>
</feature>
<gene>
    <name evidence="3" type="ORF">VSDG_03191</name>
</gene>
<keyword evidence="2" id="KW-1133">Transmembrane helix</keyword>
<keyword evidence="2" id="KW-0812">Transmembrane</keyword>
<dbReference type="OrthoDB" id="5287295at2759"/>
<evidence type="ECO:0000256" key="2">
    <source>
        <dbReference type="SAM" id="Phobius"/>
    </source>
</evidence>
<protein>
    <submittedName>
        <fullName evidence="3">Uncharacterized protein</fullName>
    </submittedName>
</protein>
<reference evidence="3 4" key="1">
    <citation type="submission" date="2015-09" db="EMBL/GenBank/DDBJ databases">
        <title>Host preference determinants of Valsa canker pathogens revealed by comparative genomics.</title>
        <authorList>
            <person name="Yin Z."/>
            <person name="Huang L."/>
        </authorList>
    </citation>
    <scope>NUCLEOTIDE SEQUENCE [LARGE SCALE GENOMIC DNA]</scope>
    <source>
        <strain evidence="3 4">YSFL</strain>
    </source>
</reference>
<sequence length="228" mass="25922">MTARYNHIRANVNNPMLSASNGYTGLDLVLWSIHFLFIAAGAVFLLMILVKYVQTRRELKAWTWVYAIGDNTRRGSSTTRAYRLNGETTPSTDNTAQQQQFRPNVIYDSWLLLRLCIAFAFLCIFEFNTVIVQLTGHTDMEADAARDAPDFSAERARRDLALLMPGAIASVLAFVTFGTTQQFRNIMYRAFIPKRWQRKEDSSGVSRAPPRLDVAVTSAEHSDHEHER</sequence>
<comment type="caution">
    <text evidence="3">The sequence shown here is derived from an EMBL/GenBank/DDBJ whole genome shotgun (WGS) entry which is preliminary data.</text>
</comment>